<keyword evidence="4" id="KW-0808">Transferase</keyword>
<feature type="transmembrane region" description="Helical" evidence="8">
    <location>
        <begin position="316"/>
        <end position="333"/>
    </location>
</feature>
<evidence type="ECO:0000313" key="10">
    <source>
        <dbReference type="Proteomes" id="UP000223071"/>
    </source>
</evidence>
<evidence type="ECO:0008006" key="11">
    <source>
        <dbReference type="Google" id="ProtNLM"/>
    </source>
</evidence>
<dbReference type="AlphaFoldDB" id="A0A2A9HHG3"/>
<evidence type="ECO:0000256" key="5">
    <source>
        <dbReference type="ARBA" id="ARBA00022692"/>
    </source>
</evidence>
<comment type="caution">
    <text evidence="9">The sequence shown here is derived from an EMBL/GenBank/DDBJ whole genome shotgun (WGS) entry which is preliminary data.</text>
</comment>
<proteinExistence type="predicted"/>
<organism evidence="9 10">
    <name type="scientific">Tepidiforma thermophila (strain KCTC 52669 / CGMCC 1.13589 / G233)</name>
    <dbReference type="NCBI Taxonomy" id="2761530"/>
    <lineage>
        <taxon>Bacteria</taxon>
        <taxon>Bacillati</taxon>
        <taxon>Chloroflexota</taxon>
        <taxon>Tepidiformia</taxon>
        <taxon>Tepidiformales</taxon>
        <taxon>Tepidiformaceae</taxon>
        <taxon>Tepidiforma</taxon>
    </lineage>
</organism>
<reference evidence="9 10" key="1">
    <citation type="submission" date="2017-09" db="EMBL/GenBank/DDBJ databases">
        <title>Sequencing the genomes of two abundant thermophiles in Great Basin hot springs: Thermocrinis jamiesonii and novel Chloroflexi Thermoflexus hugenholtzii.</title>
        <authorList>
            <person name="Hedlund B."/>
        </authorList>
    </citation>
    <scope>NUCLEOTIDE SEQUENCE [LARGE SCALE GENOMIC DNA]</scope>
    <source>
        <strain evidence="9 10">G233</strain>
    </source>
</reference>
<feature type="transmembrane region" description="Helical" evidence="8">
    <location>
        <begin position="152"/>
        <end position="170"/>
    </location>
</feature>
<dbReference type="EMBL" id="PDJQ01000001">
    <property type="protein sequence ID" value="PFG75248.1"/>
    <property type="molecule type" value="Genomic_DNA"/>
</dbReference>
<keyword evidence="5 8" id="KW-0812">Transmembrane</keyword>
<evidence type="ECO:0000256" key="7">
    <source>
        <dbReference type="ARBA" id="ARBA00023136"/>
    </source>
</evidence>
<evidence type="ECO:0000256" key="2">
    <source>
        <dbReference type="ARBA" id="ARBA00022475"/>
    </source>
</evidence>
<keyword evidence="6 8" id="KW-1133">Transmembrane helix</keyword>
<name>A0A2A9HHG3_TEPT2</name>
<evidence type="ECO:0000256" key="1">
    <source>
        <dbReference type="ARBA" id="ARBA00004651"/>
    </source>
</evidence>
<feature type="transmembrane region" description="Helical" evidence="8">
    <location>
        <begin position="340"/>
        <end position="362"/>
    </location>
</feature>
<dbReference type="Proteomes" id="UP000223071">
    <property type="component" value="Unassembled WGS sequence"/>
</dbReference>
<feature type="transmembrane region" description="Helical" evidence="8">
    <location>
        <begin position="98"/>
        <end position="120"/>
    </location>
</feature>
<keyword evidence="10" id="KW-1185">Reference proteome</keyword>
<dbReference type="GO" id="GO:0009103">
    <property type="term" value="P:lipopolysaccharide biosynthetic process"/>
    <property type="evidence" value="ECO:0007669"/>
    <property type="project" value="UniProtKB-ARBA"/>
</dbReference>
<dbReference type="PANTHER" id="PTHR33908:SF11">
    <property type="entry name" value="MEMBRANE PROTEIN"/>
    <property type="match status" value="1"/>
</dbReference>
<evidence type="ECO:0000256" key="4">
    <source>
        <dbReference type="ARBA" id="ARBA00022679"/>
    </source>
</evidence>
<dbReference type="PANTHER" id="PTHR33908">
    <property type="entry name" value="MANNOSYLTRANSFERASE YKCB-RELATED"/>
    <property type="match status" value="1"/>
</dbReference>
<gene>
    <name evidence="9" type="ORF">A9A59_2516</name>
</gene>
<dbReference type="InterPro" id="IPR050297">
    <property type="entry name" value="LipidA_mod_glycosyltrf_83"/>
</dbReference>
<feature type="transmembrane region" description="Helical" evidence="8">
    <location>
        <begin position="223"/>
        <end position="241"/>
    </location>
</feature>
<evidence type="ECO:0000256" key="6">
    <source>
        <dbReference type="ARBA" id="ARBA00022989"/>
    </source>
</evidence>
<dbReference type="GO" id="GO:0016763">
    <property type="term" value="F:pentosyltransferase activity"/>
    <property type="evidence" value="ECO:0007669"/>
    <property type="project" value="TreeGrafter"/>
</dbReference>
<evidence type="ECO:0000313" key="9">
    <source>
        <dbReference type="EMBL" id="PFG75248.1"/>
    </source>
</evidence>
<feature type="transmembrane region" description="Helical" evidence="8">
    <location>
        <begin position="127"/>
        <end position="146"/>
    </location>
</feature>
<comment type="subcellular location">
    <subcellularLocation>
        <location evidence="1">Cell membrane</location>
        <topology evidence="1">Multi-pass membrane protein</topology>
    </subcellularLocation>
</comment>
<protein>
    <recommendedName>
        <fullName evidence="11">Glycosyltransferase RgtA/B/C/D-like domain-containing protein</fullName>
    </recommendedName>
</protein>
<keyword evidence="3" id="KW-0328">Glycosyltransferase</keyword>
<accession>A0A2A9HHG3</accession>
<keyword evidence="7 8" id="KW-0472">Membrane</keyword>
<sequence length="473" mass="52277">MLPRMRRRLASGARTNWPLLLTLAAAVTAFAPSLTSPFWLDDYFYLLAARELSTPDYVRAVFTPWGSEPLLPFTRDFWRPLAFLWFELLQPLAGGNPLPYHLLVLAGHLAAVVLTWLVAARIDERRAVRAIAAGIVAVYPGTYQAVTWISSVNSIALPLALGAWLAFLYGTDRPGKVRWRPVVLAVLLLALAVMTRESGWVALPVIAGWHLAVTCRWQLRSRAAWLPLLPFAALAVAYAVIRTRLFTEPLANREIFDWGNHAWRNYRTLLELLLFPFRERVEGLHGWRKLLQEVSAPVIPLLTVACALLGRWRPAVLLVGALISLLAVAPNLLGIGPRYLYFTVPWVALGLAIVAADLLALLPLRLRTAAPAAGILLLGFGTFATFDRIDEWTAWGPGQQQQWVDALRARHPELPPGATVYCTGNVPGWLTLFDGVNLAPAVRWYYPDAAGAVYIPPGIRPELGPGDVLFVAP</sequence>
<evidence type="ECO:0000256" key="8">
    <source>
        <dbReference type="SAM" id="Phobius"/>
    </source>
</evidence>
<evidence type="ECO:0000256" key="3">
    <source>
        <dbReference type="ARBA" id="ARBA00022676"/>
    </source>
</evidence>
<keyword evidence="2" id="KW-1003">Cell membrane</keyword>
<feature type="transmembrane region" description="Helical" evidence="8">
    <location>
        <begin position="182"/>
        <end position="203"/>
    </location>
</feature>
<dbReference type="GO" id="GO:0005886">
    <property type="term" value="C:plasma membrane"/>
    <property type="evidence" value="ECO:0007669"/>
    <property type="project" value="UniProtKB-SubCell"/>
</dbReference>